<protein>
    <submittedName>
        <fullName evidence="3">ABC transporter substrate-binding protein</fullName>
    </submittedName>
</protein>
<dbReference type="Pfam" id="PF00496">
    <property type="entry name" value="SBP_bac_5"/>
    <property type="match status" value="1"/>
</dbReference>
<sequence length="545" mass="58377">MKKPVLHRAMRAYTRTATYAVSATALVLVVSACGSAPGATQTRTITDDPIPAFTFALAAAPISLDITKDFGPSMQVQTLFTEPLERLSGEGELRPHLAEAVSVPDPTTIDYVIRSDVRFSDGTLLTPEDVIWSLRHVSDSAAGAQTAGELESLESIEQTGPMRVTVKLSHPDPVARQSIALFGLIQQARFAEEHAAELGTAQAVPVGTGPYRVQEYSSSGVQLVRNNDYWSEQPAPETLKFDVIPDGNTAQLAMRSGDIQAANVADIKKQSQWKQIGGIDTIEVPLTKLTYLTFDTSTSPFDDVHVRKAVAHSIDRKGIAEAAFGNDSAILKGLATPEMLTGVAGSPGNAQSFLDGLGGIEFDSNLAAQELAASSHPQGFTVEVPYTDNVNWTELTVLNLQQNLAPLGVTVVPKPITQTQWISDLYAHKVPGIGFLSITASTPDPKLIGSVVGKENAVAPKFNASNWSTDSVEQALPVLNGSTSPLDRWTAAQTILTGIHEQLPYVPLFNPNLVYAIADGFAFDRDMSFYDFVNGSWVTAVKATS</sequence>
<dbReference type="GO" id="GO:1904680">
    <property type="term" value="F:peptide transmembrane transporter activity"/>
    <property type="evidence" value="ECO:0007669"/>
    <property type="project" value="TreeGrafter"/>
</dbReference>
<dbReference type="AlphaFoldDB" id="A0AAW6LSQ1"/>
<dbReference type="InterPro" id="IPR030678">
    <property type="entry name" value="Peptide/Ni-bd"/>
</dbReference>
<dbReference type="GO" id="GO:0043190">
    <property type="term" value="C:ATP-binding cassette (ABC) transporter complex"/>
    <property type="evidence" value="ECO:0007669"/>
    <property type="project" value="InterPro"/>
</dbReference>
<comment type="caution">
    <text evidence="3">The sequence shown here is derived from an EMBL/GenBank/DDBJ whole genome shotgun (WGS) entry which is preliminary data.</text>
</comment>
<dbReference type="InterPro" id="IPR000914">
    <property type="entry name" value="SBP_5_dom"/>
</dbReference>
<evidence type="ECO:0000259" key="2">
    <source>
        <dbReference type="Pfam" id="PF00496"/>
    </source>
</evidence>
<dbReference type="PIRSF" id="PIRSF002741">
    <property type="entry name" value="MppA"/>
    <property type="match status" value="1"/>
</dbReference>
<dbReference type="PANTHER" id="PTHR30290">
    <property type="entry name" value="PERIPLASMIC BINDING COMPONENT OF ABC TRANSPORTER"/>
    <property type="match status" value="1"/>
</dbReference>
<name>A0AAW6LSQ1_RHOSG</name>
<evidence type="ECO:0000313" key="3">
    <source>
        <dbReference type="EMBL" id="MDE8648262.1"/>
    </source>
</evidence>
<dbReference type="CDD" id="cd00995">
    <property type="entry name" value="PBP2_NikA_DppA_OppA_like"/>
    <property type="match status" value="1"/>
</dbReference>
<gene>
    <name evidence="3" type="ORF">PXH69_25170</name>
</gene>
<dbReference type="SUPFAM" id="SSF53850">
    <property type="entry name" value="Periplasmic binding protein-like II"/>
    <property type="match status" value="1"/>
</dbReference>
<organism evidence="3 4">
    <name type="scientific">Rhodococcus qingshengii</name>
    <dbReference type="NCBI Taxonomy" id="334542"/>
    <lineage>
        <taxon>Bacteria</taxon>
        <taxon>Bacillati</taxon>
        <taxon>Actinomycetota</taxon>
        <taxon>Actinomycetes</taxon>
        <taxon>Mycobacteriales</taxon>
        <taxon>Nocardiaceae</taxon>
        <taxon>Rhodococcus</taxon>
        <taxon>Rhodococcus erythropolis group</taxon>
    </lineage>
</organism>
<proteinExistence type="predicted"/>
<dbReference type="Gene3D" id="3.40.190.10">
    <property type="entry name" value="Periplasmic binding protein-like II"/>
    <property type="match status" value="1"/>
</dbReference>
<dbReference type="InterPro" id="IPR039424">
    <property type="entry name" value="SBP_5"/>
</dbReference>
<reference evidence="3" key="1">
    <citation type="submission" date="2023-02" db="EMBL/GenBank/DDBJ databases">
        <title>A novel hydrolase synthesized by Rhodococcus erythropolis HQ is responsible for the detoxification of Zearalenone.</title>
        <authorList>
            <person name="Hu J."/>
            <person name="Xu J."/>
        </authorList>
    </citation>
    <scope>NUCLEOTIDE SEQUENCE</scope>
    <source>
        <strain evidence="3">HQ</strain>
    </source>
</reference>
<feature type="chain" id="PRO_5043936049" evidence="1">
    <location>
        <begin position="39"/>
        <end position="545"/>
    </location>
</feature>
<dbReference type="Proteomes" id="UP001217325">
    <property type="component" value="Unassembled WGS sequence"/>
</dbReference>
<feature type="domain" description="Solute-binding protein family 5" evidence="2">
    <location>
        <begin position="92"/>
        <end position="446"/>
    </location>
</feature>
<dbReference type="GO" id="GO:0015833">
    <property type="term" value="P:peptide transport"/>
    <property type="evidence" value="ECO:0007669"/>
    <property type="project" value="TreeGrafter"/>
</dbReference>
<dbReference type="PROSITE" id="PS51257">
    <property type="entry name" value="PROKAR_LIPOPROTEIN"/>
    <property type="match status" value="1"/>
</dbReference>
<keyword evidence="1" id="KW-0732">Signal</keyword>
<evidence type="ECO:0000256" key="1">
    <source>
        <dbReference type="SAM" id="SignalP"/>
    </source>
</evidence>
<evidence type="ECO:0000313" key="4">
    <source>
        <dbReference type="Proteomes" id="UP001217325"/>
    </source>
</evidence>
<dbReference type="RefSeq" id="WP_139799810.1">
    <property type="nucleotide sequence ID" value="NZ_JARDXE010000018.1"/>
</dbReference>
<dbReference type="GO" id="GO:0042597">
    <property type="term" value="C:periplasmic space"/>
    <property type="evidence" value="ECO:0007669"/>
    <property type="project" value="UniProtKB-ARBA"/>
</dbReference>
<dbReference type="Gene3D" id="3.10.105.10">
    <property type="entry name" value="Dipeptide-binding Protein, Domain 3"/>
    <property type="match status" value="1"/>
</dbReference>
<dbReference type="EMBL" id="JARDXE010000018">
    <property type="protein sequence ID" value="MDE8648262.1"/>
    <property type="molecule type" value="Genomic_DNA"/>
</dbReference>
<feature type="signal peptide" evidence="1">
    <location>
        <begin position="1"/>
        <end position="38"/>
    </location>
</feature>
<accession>A0AAW6LSQ1</accession>